<comment type="caution">
    <text evidence="17">The sequence shown here is derived from an EMBL/GenBank/DDBJ whole genome shotgun (WGS) entry which is preliminary data.</text>
</comment>
<dbReference type="EMBL" id="ADBJ01000049">
    <property type="protein sequence ID" value="EFA76196.1"/>
    <property type="molecule type" value="Genomic_DNA"/>
</dbReference>
<feature type="compositionally biased region" description="Low complexity" evidence="14">
    <location>
        <begin position="46"/>
        <end position="60"/>
    </location>
</feature>
<dbReference type="InterPro" id="IPR000577">
    <property type="entry name" value="Carb_kinase_FGGY"/>
</dbReference>
<dbReference type="Pfam" id="PF02782">
    <property type="entry name" value="FGGY_C"/>
    <property type="match status" value="1"/>
</dbReference>
<evidence type="ECO:0000256" key="4">
    <source>
        <dbReference type="ARBA" id="ARBA00012099"/>
    </source>
</evidence>
<dbReference type="InterPro" id="IPR037444">
    <property type="entry name" value="GK5"/>
</dbReference>
<comment type="subcellular location">
    <subcellularLocation>
        <location evidence="1">Cytoplasm</location>
    </subcellularLocation>
</comment>
<name>D3BR10_HETP5</name>
<evidence type="ECO:0000256" key="10">
    <source>
        <dbReference type="ARBA" id="ARBA00033026"/>
    </source>
</evidence>
<dbReference type="RefSeq" id="XP_020428329.1">
    <property type="nucleotide sequence ID" value="XM_020581189.1"/>
</dbReference>
<proteinExistence type="inferred from homology"/>
<dbReference type="GO" id="GO:0005524">
    <property type="term" value="F:ATP binding"/>
    <property type="evidence" value="ECO:0007669"/>
    <property type="project" value="UniProtKB-KW"/>
</dbReference>
<protein>
    <recommendedName>
        <fullName evidence="12">Glycerol kinase 5</fullName>
        <ecNumber evidence="4">2.7.1.30</ecNumber>
    </recommendedName>
    <alternativeName>
        <fullName evidence="10">ATP:glycerol 3-phosphotransferase 5</fullName>
    </alternativeName>
</protein>
<dbReference type="Gene3D" id="3.30.420.40">
    <property type="match status" value="2"/>
</dbReference>
<dbReference type="PIRSF" id="PIRSF000538">
    <property type="entry name" value="GlpK"/>
    <property type="match status" value="1"/>
</dbReference>
<evidence type="ECO:0000256" key="6">
    <source>
        <dbReference type="ARBA" id="ARBA00022679"/>
    </source>
</evidence>
<evidence type="ECO:0000256" key="8">
    <source>
        <dbReference type="ARBA" id="ARBA00022777"/>
    </source>
</evidence>
<accession>D3BR10</accession>
<evidence type="ECO:0000256" key="5">
    <source>
        <dbReference type="ARBA" id="ARBA00022490"/>
    </source>
</evidence>
<keyword evidence="9" id="KW-0067">ATP-binding</keyword>
<dbReference type="Proteomes" id="UP000001396">
    <property type="component" value="Unassembled WGS sequence"/>
</dbReference>
<dbReference type="FunCoup" id="D3BR10">
    <property type="interactions" value="24"/>
</dbReference>
<dbReference type="GO" id="GO:0006641">
    <property type="term" value="P:triglyceride metabolic process"/>
    <property type="evidence" value="ECO:0007669"/>
    <property type="project" value="TreeGrafter"/>
</dbReference>
<evidence type="ECO:0000256" key="9">
    <source>
        <dbReference type="ARBA" id="ARBA00022840"/>
    </source>
</evidence>
<dbReference type="FunFam" id="3.30.420.40:FF:000104">
    <property type="entry name" value="putative glycerol kinase 5"/>
    <property type="match status" value="1"/>
</dbReference>
<dbReference type="GeneID" id="31365882"/>
<organism evidence="17 18">
    <name type="scientific">Heterostelium pallidum (strain ATCC 26659 / Pp 5 / PN500)</name>
    <name type="common">Cellular slime mold</name>
    <name type="synonym">Polysphondylium pallidum</name>
    <dbReference type="NCBI Taxonomy" id="670386"/>
    <lineage>
        <taxon>Eukaryota</taxon>
        <taxon>Amoebozoa</taxon>
        <taxon>Evosea</taxon>
        <taxon>Eumycetozoa</taxon>
        <taxon>Dictyostelia</taxon>
        <taxon>Acytosteliales</taxon>
        <taxon>Acytosteliaceae</taxon>
        <taxon>Heterostelium</taxon>
    </lineage>
</organism>
<evidence type="ECO:0000256" key="7">
    <source>
        <dbReference type="ARBA" id="ARBA00022741"/>
    </source>
</evidence>
<evidence type="ECO:0000256" key="13">
    <source>
        <dbReference type="RuleBase" id="RU003733"/>
    </source>
</evidence>
<keyword evidence="5" id="KW-0963">Cytoplasm</keyword>
<feature type="domain" description="Carbohydrate kinase FGGY C-terminal" evidence="16">
    <location>
        <begin position="360"/>
        <end position="539"/>
    </location>
</feature>
<comment type="function">
    <text evidence="11">Skin-specific kinase that plays a key role in glycerol metabolism, catalyzing its phosphorylation to produce sn-glycerol 3-phosphate. Involved in skin-specific regulation of sterol regulatory element-binding protein (SREBP) processing and lipid biosynthesis.</text>
</comment>
<gene>
    <name evidence="17" type="ORF">PPL_10413</name>
</gene>
<dbReference type="GO" id="GO:0019563">
    <property type="term" value="P:glycerol catabolic process"/>
    <property type="evidence" value="ECO:0007669"/>
    <property type="project" value="UniProtKB-UniPathway"/>
</dbReference>
<dbReference type="STRING" id="670386.D3BR10"/>
<evidence type="ECO:0000256" key="1">
    <source>
        <dbReference type="ARBA" id="ARBA00004496"/>
    </source>
</evidence>
<dbReference type="GO" id="GO:0046167">
    <property type="term" value="P:glycerol-3-phosphate biosynthetic process"/>
    <property type="evidence" value="ECO:0007669"/>
    <property type="project" value="TreeGrafter"/>
</dbReference>
<dbReference type="InterPro" id="IPR018483">
    <property type="entry name" value="Carb_kinase_FGGY_CS"/>
</dbReference>
<dbReference type="InParanoid" id="D3BR10"/>
<dbReference type="AlphaFoldDB" id="D3BR10"/>
<dbReference type="CDD" id="cd07793">
    <property type="entry name" value="ASKHA_NBD_FGGY_GK5-like"/>
    <property type="match status" value="1"/>
</dbReference>
<comment type="similarity">
    <text evidence="3 13">Belongs to the FGGY kinase family.</text>
</comment>
<evidence type="ECO:0000259" key="15">
    <source>
        <dbReference type="Pfam" id="PF00370"/>
    </source>
</evidence>
<dbReference type="PANTHER" id="PTHR10196">
    <property type="entry name" value="SUGAR KINASE"/>
    <property type="match status" value="1"/>
</dbReference>
<dbReference type="PANTHER" id="PTHR10196:SF68">
    <property type="entry name" value="GLYCEROL KINASE 5-RELATED"/>
    <property type="match status" value="1"/>
</dbReference>
<dbReference type="InterPro" id="IPR018485">
    <property type="entry name" value="FGGY_C"/>
</dbReference>
<keyword evidence="7" id="KW-0547">Nucleotide-binding</keyword>
<evidence type="ECO:0000256" key="11">
    <source>
        <dbReference type="ARBA" id="ARBA00045165"/>
    </source>
</evidence>
<dbReference type="InterPro" id="IPR018484">
    <property type="entry name" value="FGGY_N"/>
</dbReference>
<dbReference type="PROSITE" id="PS00445">
    <property type="entry name" value="FGGY_KINASES_2"/>
    <property type="match status" value="1"/>
</dbReference>
<feature type="domain" description="Carbohydrate kinase FGGY N-terminal" evidence="15">
    <location>
        <begin position="84"/>
        <end position="349"/>
    </location>
</feature>
<evidence type="ECO:0000256" key="3">
    <source>
        <dbReference type="ARBA" id="ARBA00009156"/>
    </source>
</evidence>
<dbReference type="FunFam" id="3.30.420.40:FF:000102">
    <property type="entry name" value="Putative glycerol kinase 5"/>
    <property type="match status" value="1"/>
</dbReference>
<keyword evidence="18" id="KW-1185">Reference proteome</keyword>
<dbReference type="SUPFAM" id="SSF53067">
    <property type="entry name" value="Actin-like ATPase domain"/>
    <property type="match status" value="2"/>
</dbReference>
<comment type="pathway">
    <text evidence="2">Polyol metabolism; glycerol degradation via glycerol kinase pathway; sn-glycerol 3-phosphate from glycerol: step 1/1.</text>
</comment>
<dbReference type="OMA" id="TFLTWNH"/>
<feature type="region of interest" description="Disordered" evidence="14">
    <location>
        <begin position="40"/>
        <end position="60"/>
    </location>
</feature>
<evidence type="ECO:0000259" key="16">
    <source>
        <dbReference type="Pfam" id="PF02782"/>
    </source>
</evidence>
<evidence type="ECO:0000313" key="18">
    <source>
        <dbReference type="Proteomes" id="UP000001396"/>
    </source>
</evidence>
<reference evidence="17 18" key="1">
    <citation type="journal article" date="2011" name="Genome Res.">
        <title>Phylogeny-wide analysis of social amoeba genomes highlights ancient origins for complex intercellular communication.</title>
        <authorList>
            <person name="Heidel A.J."/>
            <person name="Lawal H.M."/>
            <person name="Felder M."/>
            <person name="Schilde C."/>
            <person name="Helps N.R."/>
            <person name="Tunggal B."/>
            <person name="Rivero F."/>
            <person name="John U."/>
            <person name="Schleicher M."/>
            <person name="Eichinger L."/>
            <person name="Platzer M."/>
            <person name="Noegel A.A."/>
            <person name="Schaap P."/>
            <person name="Gloeckner G."/>
        </authorList>
    </citation>
    <scope>NUCLEOTIDE SEQUENCE [LARGE SCALE GENOMIC DNA]</scope>
    <source>
        <strain evidence="18">ATCC 26659 / Pp 5 / PN500</strain>
    </source>
</reference>
<evidence type="ECO:0000256" key="12">
    <source>
        <dbReference type="ARBA" id="ARBA00047192"/>
    </source>
</evidence>
<dbReference type="GO" id="GO:0004370">
    <property type="term" value="F:glycerol kinase activity"/>
    <property type="evidence" value="ECO:0007669"/>
    <property type="project" value="UniProtKB-EC"/>
</dbReference>
<dbReference type="Pfam" id="PF00370">
    <property type="entry name" value="FGGY_N"/>
    <property type="match status" value="1"/>
</dbReference>
<keyword evidence="6 13" id="KW-0808">Transferase</keyword>
<evidence type="ECO:0000256" key="2">
    <source>
        <dbReference type="ARBA" id="ARBA00005190"/>
    </source>
</evidence>
<dbReference type="GO" id="GO:0005739">
    <property type="term" value="C:mitochondrion"/>
    <property type="evidence" value="ECO:0007669"/>
    <property type="project" value="TreeGrafter"/>
</dbReference>
<dbReference type="EC" id="2.7.1.30" evidence="4"/>
<evidence type="ECO:0000313" key="17">
    <source>
        <dbReference type="EMBL" id="EFA76196.1"/>
    </source>
</evidence>
<sequence>MWLYLKEIRDSSMIMFSFVFFIYYMDPFNNKIGGEEEDHITSTVDNSGRNDNNASSSSNMNMNMNMNINGASSNGNGNTVADLILAIDVGTTNIRAIIFDPLLNIVSKSTQNIPLIIDQNRPGYIEQDPILMWEMCKVVVKDAISLSPAASHPERIRCLGITNQRSTFLTWRRDTGKPIHNLITWQDTRSAEICKNTNNSFAVKGIHGATRFAHLFTGKPRFLQASYLDVTTAHTSSRLAWILENHAEAKKAAKEEQMMFGTIDTWLLWNLTGGKTHATDYSNFSTTGLYDPFEMTYNKVVFYLFNIPYHIMPKICDTSYHYGETLQELFGVAIPITSLCGDQQSAMFGECCFKEGDTKLTIGTGCFVNINTGSQARASRYGMYPLIGWKIGSEITYVMEGKGMAAGTVVDWAQSFGMFESPVDTSDMAASVPHSQGVVFVPALTGLAPPQNDPKARGLIIGLTPSTRKEHVVRALLESFGYRCKELIDSIISDNYCRIKKVVADGGVCQNDFVMQFTSDICNINIDRAAHPEMTAAGVFCEL</sequence>
<dbReference type="UniPathway" id="UPA00618">
    <property type="reaction ID" value="UER00672"/>
</dbReference>
<keyword evidence="8 13" id="KW-0418">Kinase</keyword>
<evidence type="ECO:0000256" key="14">
    <source>
        <dbReference type="SAM" id="MobiDB-lite"/>
    </source>
</evidence>
<dbReference type="InterPro" id="IPR043129">
    <property type="entry name" value="ATPase_NBD"/>
</dbReference>